<evidence type="ECO:0000256" key="5">
    <source>
        <dbReference type="ARBA" id="ARBA00022777"/>
    </source>
</evidence>
<dbReference type="InterPro" id="IPR011009">
    <property type="entry name" value="Kinase-like_dom_sf"/>
</dbReference>
<evidence type="ECO:0000313" key="12">
    <source>
        <dbReference type="EMBL" id="ETW05361.1"/>
    </source>
</evidence>
<dbReference type="VEuPathDB" id="FungiDB:H310_04293"/>
<evidence type="ECO:0000259" key="10">
    <source>
        <dbReference type="PROSITE" id="PS50011"/>
    </source>
</evidence>
<feature type="region of interest" description="Disordered" evidence="9">
    <location>
        <begin position="299"/>
        <end position="363"/>
    </location>
</feature>
<dbReference type="CDD" id="cd13117">
    <property type="entry name" value="POLO_box_2"/>
    <property type="match status" value="1"/>
</dbReference>
<dbReference type="GeneID" id="20081343"/>
<dbReference type="InterPro" id="IPR017441">
    <property type="entry name" value="Protein_kinase_ATP_BS"/>
</dbReference>
<dbReference type="CDD" id="cd13118">
    <property type="entry name" value="POLO_box_1"/>
    <property type="match status" value="1"/>
</dbReference>
<dbReference type="RefSeq" id="XP_008866799.1">
    <property type="nucleotide sequence ID" value="XM_008868577.1"/>
</dbReference>
<dbReference type="CDD" id="cd14099">
    <property type="entry name" value="STKc_PLK"/>
    <property type="match status" value="1"/>
</dbReference>
<dbReference type="InterPro" id="IPR000719">
    <property type="entry name" value="Prot_kinase_dom"/>
</dbReference>
<dbReference type="EMBL" id="KI913957">
    <property type="protein sequence ID" value="ETW05361.1"/>
    <property type="molecule type" value="Genomic_DNA"/>
</dbReference>
<feature type="domain" description="POLO box" evidence="11">
    <location>
        <begin position="412"/>
        <end position="494"/>
    </location>
</feature>
<dbReference type="InterPro" id="IPR033695">
    <property type="entry name" value="POLO_box_2"/>
</dbReference>
<keyword evidence="6 7" id="KW-0067">ATP-binding</keyword>
<dbReference type="EC" id="2.7.11.21" evidence="8"/>
<dbReference type="Gene3D" id="3.30.200.20">
    <property type="entry name" value="Phosphorylase Kinase, domain 1"/>
    <property type="match status" value="1"/>
</dbReference>
<dbReference type="GO" id="GO:0004674">
    <property type="term" value="F:protein serine/threonine kinase activity"/>
    <property type="evidence" value="ECO:0007669"/>
    <property type="project" value="UniProtKB-KW"/>
</dbReference>
<dbReference type="SUPFAM" id="SSF56112">
    <property type="entry name" value="Protein kinase-like (PK-like)"/>
    <property type="match status" value="1"/>
</dbReference>
<keyword evidence="2 8" id="KW-0808">Transferase</keyword>
<dbReference type="FunFam" id="3.30.200.20:FF:000091">
    <property type="entry name" value="Serine/threonine-protein kinase PLK"/>
    <property type="match status" value="1"/>
</dbReference>
<evidence type="ECO:0000259" key="11">
    <source>
        <dbReference type="PROSITE" id="PS50078"/>
    </source>
</evidence>
<keyword evidence="1 8" id="KW-0723">Serine/threonine-protein kinase</keyword>
<dbReference type="PROSITE" id="PS00108">
    <property type="entry name" value="PROTEIN_KINASE_ST"/>
    <property type="match status" value="1"/>
</dbReference>
<dbReference type="SMART" id="SM00220">
    <property type="entry name" value="S_TKc"/>
    <property type="match status" value="1"/>
</dbReference>
<sequence length="601" mass="67495">MADLQRTITELCVDEQGHESTRTYTRHRFLGKGGFARCYEITNDATGAKFAGKIVEKQSLVKPKARLKFTSEIRIHRTLQHHRVVQFKHYFEDDANCYMLLELCSNQSLSDLLRRRKRLSEHEVRYYIHQLIEGVAYLHSRCVIHRDLKLGNLFLTADMQLKIGDFGLASMLDSREEKRRTMCGTPNYIAPEILNGHHNSGHSFEVDIWSTGVVMYTLLVGKPPFETKDVKNTYKLIRANDYSFPPHISISANAKALVMDLLQKDPTQRPSIGTILAHPFLQEAIPDALPDSAMFLTPPPISKSSARHRSPLTPLIDSNVPAKASRPPPGTPSSHEARPLQAGPLRRASLSTSQDGKRVSPRPSYIDTLDAMADTLSTAFFLAAGENAENVAGRDLLQAKLRASPCQPATLWVLQFVDYTSKYGLGYLLSNQCTGVYFNDATKIIANSTTFGYVTKPPDQAMDSPQSVHNLAEYPRDLTKKVTLLGHFKEFIEAEACEEAKTLQRNLLLDLPSIATPMWHKTRHCMMFRLTNDTVQANFFDTTKLVLSDGGAAITYVDKAGHMHAVSLYDAIVFRALPDLLKRLKYVKDMLQQMVHHTKAA</sequence>
<dbReference type="PANTHER" id="PTHR24345:SF0">
    <property type="entry name" value="CELL CYCLE SERINE_THREONINE-PROTEIN KINASE CDC5_MSD2"/>
    <property type="match status" value="1"/>
</dbReference>
<dbReference type="eggNOG" id="KOG0575">
    <property type="taxonomic scope" value="Eukaryota"/>
</dbReference>
<keyword evidence="3" id="KW-0677">Repeat</keyword>
<feature type="domain" description="Protein kinase" evidence="10">
    <location>
        <begin position="24"/>
        <end position="281"/>
    </location>
</feature>
<dbReference type="InterPro" id="IPR000959">
    <property type="entry name" value="POLO_box_dom"/>
</dbReference>
<dbReference type="InterPro" id="IPR033701">
    <property type="entry name" value="POLO_box_1"/>
</dbReference>
<dbReference type="Gene3D" id="1.10.510.10">
    <property type="entry name" value="Transferase(Phosphotransferase) domain 1"/>
    <property type="match status" value="1"/>
</dbReference>
<name>A0A024UG41_9STRA</name>
<dbReference type="Gene3D" id="3.30.1120.30">
    <property type="entry name" value="POLO box domain"/>
    <property type="match status" value="2"/>
</dbReference>
<proteinExistence type="inferred from homology"/>
<comment type="similarity">
    <text evidence="8">Belongs to the protein kinase superfamily. Ser/Thr protein kinase family. CDC5/Polo subfamily.</text>
</comment>
<reference evidence="12" key="1">
    <citation type="submission" date="2013-12" db="EMBL/GenBank/DDBJ databases">
        <title>The Genome Sequence of Aphanomyces invadans NJM9701.</title>
        <authorList>
            <consortium name="The Broad Institute Genomics Platform"/>
            <person name="Russ C."/>
            <person name="Tyler B."/>
            <person name="van West P."/>
            <person name="Dieguez-Uribeondo J."/>
            <person name="Young S.K."/>
            <person name="Zeng Q."/>
            <person name="Gargeya S."/>
            <person name="Fitzgerald M."/>
            <person name="Abouelleil A."/>
            <person name="Alvarado L."/>
            <person name="Chapman S.B."/>
            <person name="Gainer-Dewar J."/>
            <person name="Goldberg J."/>
            <person name="Griggs A."/>
            <person name="Gujja S."/>
            <person name="Hansen M."/>
            <person name="Howarth C."/>
            <person name="Imamovic A."/>
            <person name="Ireland A."/>
            <person name="Larimer J."/>
            <person name="McCowan C."/>
            <person name="Murphy C."/>
            <person name="Pearson M."/>
            <person name="Poon T.W."/>
            <person name="Priest M."/>
            <person name="Roberts A."/>
            <person name="Saif S."/>
            <person name="Shea T."/>
            <person name="Sykes S."/>
            <person name="Wortman J."/>
            <person name="Nusbaum C."/>
            <person name="Birren B."/>
        </authorList>
    </citation>
    <scope>NUCLEOTIDE SEQUENCE [LARGE SCALE GENOMIC DNA]</scope>
    <source>
        <strain evidence="12">NJM9701</strain>
    </source>
</reference>
<evidence type="ECO:0000256" key="1">
    <source>
        <dbReference type="ARBA" id="ARBA00022527"/>
    </source>
</evidence>
<accession>A0A024UG41</accession>
<evidence type="ECO:0000256" key="7">
    <source>
        <dbReference type="PROSITE-ProRule" id="PRU10141"/>
    </source>
</evidence>
<evidence type="ECO:0000256" key="4">
    <source>
        <dbReference type="ARBA" id="ARBA00022741"/>
    </source>
</evidence>
<comment type="catalytic activity">
    <reaction evidence="8">
        <text>L-threonyl-[protein] + ATP = O-phospho-L-threonyl-[protein] + ADP + H(+)</text>
        <dbReference type="Rhea" id="RHEA:46608"/>
        <dbReference type="Rhea" id="RHEA-COMP:11060"/>
        <dbReference type="Rhea" id="RHEA-COMP:11605"/>
        <dbReference type="ChEBI" id="CHEBI:15378"/>
        <dbReference type="ChEBI" id="CHEBI:30013"/>
        <dbReference type="ChEBI" id="CHEBI:30616"/>
        <dbReference type="ChEBI" id="CHEBI:61977"/>
        <dbReference type="ChEBI" id="CHEBI:456216"/>
        <dbReference type="EC" id="2.7.11.21"/>
    </reaction>
</comment>
<dbReference type="SUPFAM" id="SSF82615">
    <property type="entry name" value="Polo-box domain"/>
    <property type="match status" value="2"/>
</dbReference>
<dbReference type="Pfam" id="PF00069">
    <property type="entry name" value="Pkinase"/>
    <property type="match status" value="1"/>
</dbReference>
<dbReference type="FunFam" id="1.10.510.10:FF:000571">
    <property type="entry name" value="Maternal embryonic leucine zipper kinase"/>
    <property type="match status" value="1"/>
</dbReference>
<keyword evidence="5 8" id="KW-0418">Kinase</keyword>
<protein>
    <recommendedName>
        <fullName evidence="8">Serine/threonine-protein kinase PLK</fullName>
        <ecNumber evidence="8">2.7.11.21</ecNumber>
    </recommendedName>
    <alternativeName>
        <fullName evidence="8">Polo-like kinase</fullName>
    </alternativeName>
</protein>
<dbReference type="OrthoDB" id="408964at2759"/>
<evidence type="ECO:0000256" key="9">
    <source>
        <dbReference type="SAM" id="MobiDB-lite"/>
    </source>
</evidence>
<dbReference type="GO" id="GO:0005524">
    <property type="term" value="F:ATP binding"/>
    <property type="evidence" value="ECO:0007669"/>
    <property type="project" value="UniProtKB-UniRule"/>
</dbReference>
<dbReference type="PROSITE" id="PS50011">
    <property type="entry name" value="PROTEIN_KINASE_DOM"/>
    <property type="match status" value="1"/>
</dbReference>
<feature type="binding site" evidence="7">
    <location>
        <position position="53"/>
    </location>
    <ligand>
        <name>ATP</name>
        <dbReference type="ChEBI" id="CHEBI:30616"/>
    </ligand>
</feature>
<gene>
    <name evidence="12" type="ORF">H310_04293</name>
</gene>
<keyword evidence="4 7" id="KW-0547">Nucleotide-binding</keyword>
<dbReference type="PANTHER" id="PTHR24345">
    <property type="entry name" value="SERINE/THREONINE-PROTEIN KINASE PLK"/>
    <property type="match status" value="1"/>
</dbReference>
<dbReference type="InterPro" id="IPR008271">
    <property type="entry name" value="Ser/Thr_kinase_AS"/>
</dbReference>
<feature type="domain" description="POLO box" evidence="11">
    <location>
        <begin position="515"/>
        <end position="596"/>
    </location>
</feature>
<dbReference type="AlphaFoldDB" id="A0A024UG41"/>
<dbReference type="InterPro" id="IPR036947">
    <property type="entry name" value="POLO_box_dom_sf"/>
</dbReference>
<evidence type="ECO:0000256" key="8">
    <source>
        <dbReference type="RuleBase" id="RU361162"/>
    </source>
</evidence>
<dbReference type="STRING" id="157072.A0A024UG41"/>
<evidence type="ECO:0000256" key="6">
    <source>
        <dbReference type="ARBA" id="ARBA00022840"/>
    </source>
</evidence>
<dbReference type="PROSITE" id="PS50078">
    <property type="entry name" value="POLO_BOX"/>
    <property type="match status" value="2"/>
</dbReference>
<dbReference type="GO" id="GO:0005634">
    <property type="term" value="C:nucleus"/>
    <property type="evidence" value="ECO:0007669"/>
    <property type="project" value="TreeGrafter"/>
</dbReference>
<organism evidence="12">
    <name type="scientific">Aphanomyces invadans</name>
    <dbReference type="NCBI Taxonomy" id="157072"/>
    <lineage>
        <taxon>Eukaryota</taxon>
        <taxon>Sar</taxon>
        <taxon>Stramenopiles</taxon>
        <taxon>Oomycota</taxon>
        <taxon>Saprolegniomycetes</taxon>
        <taxon>Saprolegniales</taxon>
        <taxon>Verrucalvaceae</taxon>
        <taxon>Aphanomyces</taxon>
    </lineage>
</organism>
<dbReference type="Pfam" id="PF00659">
    <property type="entry name" value="POLO_box"/>
    <property type="match status" value="2"/>
</dbReference>
<dbReference type="PROSITE" id="PS00107">
    <property type="entry name" value="PROTEIN_KINASE_ATP"/>
    <property type="match status" value="1"/>
</dbReference>
<evidence type="ECO:0000256" key="3">
    <source>
        <dbReference type="ARBA" id="ARBA00022737"/>
    </source>
</evidence>
<evidence type="ECO:0000256" key="2">
    <source>
        <dbReference type="ARBA" id="ARBA00022679"/>
    </source>
</evidence>